<proteinExistence type="inferred from homology"/>
<dbReference type="AlphaFoldDB" id="A0AAE3HVF8"/>
<dbReference type="PANTHER" id="PTHR39585:SF1">
    <property type="entry name" value="FAD ASSEMBLY FACTOR SDHE"/>
    <property type="match status" value="1"/>
</dbReference>
<reference evidence="6" key="1">
    <citation type="journal article" date="2016" name="Genome Announc.">
        <title>Draft Genome Sequences of Two Novel Amoeba-Resistant Intranuclear Bacteria, 'Candidatus Berkiella cookevillensis' and 'Candidatus Berkiella aquae'.</title>
        <authorList>
            <person name="Mehari Y.T."/>
            <person name="Arivett B.A."/>
            <person name="Farone A.L."/>
            <person name="Gunderson J.H."/>
            <person name="Farone M.B."/>
        </authorList>
    </citation>
    <scope>NUCLEOTIDE SEQUENCE</scope>
    <source>
        <strain evidence="6">HT99</strain>
    </source>
</reference>
<dbReference type="Pfam" id="PF03937">
    <property type="entry name" value="Sdh5"/>
    <property type="match status" value="1"/>
</dbReference>
<keyword evidence="4" id="KW-0963">Cytoplasm</keyword>
<keyword evidence="7" id="KW-1185">Reference proteome</keyword>
<comment type="caution">
    <text evidence="6">The sequence shown here is derived from an EMBL/GenBank/DDBJ whole genome shotgun (WGS) entry which is preliminary data.</text>
</comment>
<keyword evidence="5" id="KW-0143">Chaperone</keyword>
<organism evidence="6 7">
    <name type="scientific">Candidatus Berkiella aquae</name>
    <dbReference type="NCBI Taxonomy" id="295108"/>
    <lineage>
        <taxon>Bacteria</taxon>
        <taxon>Pseudomonadati</taxon>
        <taxon>Pseudomonadota</taxon>
        <taxon>Gammaproteobacteria</taxon>
        <taxon>Candidatus Berkiellales</taxon>
        <taxon>Candidatus Berkiellaceae</taxon>
        <taxon>Candidatus Berkiella</taxon>
    </lineage>
</organism>
<dbReference type="Gene3D" id="1.10.150.250">
    <property type="entry name" value="Flavinator of succinate dehydrogenase"/>
    <property type="match status" value="1"/>
</dbReference>
<evidence type="ECO:0000256" key="4">
    <source>
        <dbReference type="ARBA" id="ARBA00022490"/>
    </source>
</evidence>
<evidence type="ECO:0000313" key="6">
    <source>
        <dbReference type="EMBL" id="MCS5711074.1"/>
    </source>
</evidence>
<dbReference type="PANTHER" id="PTHR39585">
    <property type="entry name" value="FAD ASSEMBLY FACTOR SDHE"/>
    <property type="match status" value="1"/>
</dbReference>
<dbReference type="InterPro" id="IPR005631">
    <property type="entry name" value="SDH"/>
</dbReference>
<evidence type="ECO:0000256" key="2">
    <source>
        <dbReference type="ARBA" id="ARBA00008571"/>
    </source>
</evidence>
<sequence>MLELDLFLVPFFENKYDSLPLAEQGNFEEMLHHTDPELLSWLMGHETPTVANIQTIVTKIREFRLQN</sequence>
<reference evidence="6" key="2">
    <citation type="submission" date="2021-06" db="EMBL/GenBank/DDBJ databases">
        <title>Genomic Description and Analysis of Intracellular Bacteria, Candidatus Berkiella cookevillensis and Candidatus Berkiella aquae.</title>
        <authorList>
            <person name="Kidane D.T."/>
            <person name="Mehari Y.T."/>
            <person name="Rice F.C."/>
            <person name="Arivett B.A."/>
            <person name="Farone A.L."/>
            <person name="Berk S.G."/>
            <person name="Farone M.B."/>
        </authorList>
    </citation>
    <scope>NUCLEOTIDE SEQUENCE</scope>
    <source>
        <strain evidence="6">HT99</strain>
    </source>
</reference>
<gene>
    <name evidence="6" type="ORF">HT99x_006495</name>
</gene>
<dbReference type="InterPro" id="IPR036714">
    <property type="entry name" value="SDH_sf"/>
</dbReference>
<protein>
    <recommendedName>
        <fullName evidence="3">FAD assembly factor SdhE</fullName>
    </recommendedName>
</protein>
<dbReference type="InterPro" id="IPR050531">
    <property type="entry name" value="SdhE_FAD_assembly_factor"/>
</dbReference>
<accession>A0AAE3HVF8</accession>
<dbReference type="SUPFAM" id="SSF109910">
    <property type="entry name" value="YgfY-like"/>
    <property type="match status" value="1"/>
</dbReference>
<evidence type="ECO:0000256" key="1">
    <source>
        <dbReference type="ARBA" id="ARBA00004496"/>
    </source>
</evidence>
<evidence type="ECO:0000256" key="3">
    <source>
        <dbReference type="ARBA" id="ARBA00019418"/>
    </source>
</evidence>
<evidence type="ECO:0000256" key="5">
    <source>
        <dbReference type="ARBA" id="ARBA00023186"/>
    </source>
</evidence>
<dbReference type="Proteomes" id="UP000051497">
    <property type="component" value="Unassembled WGS sequence"/>
</dbReference>
<evidence type="ECO:0000313" key="7">
    <source>
        <dbReference type="Proteomes" id="UP000051497"/>
    </source>
</evidence>
<name>A0AAE3HVF8_9GAMM</name>
<dbReference type="GO" id="GO:0006105">
    <property type="term" value="P:succinate metabolic process"/>
    <property type="evidence" value="ECO:0007669"/>
    <property type="project" value="TreeGrafter"/>
</dbReference>
<dbReference type="EMBL" id="LKAJ02000001">
    <property type="protein sequence ID" value="MCS5711074.1"/>
    <property type="molecule type" value="Genomic_DNA"/>
</dbReference>
<comment type="similarity">
    <text evidence="2">Belongs to the SdhE FAD assembly factor family.</text>
</comment>
<dbReference type="GO" id="GO:0005737">
    <property type="term" value="C:cytoplasm"/>
    <property type="evidence" value="ECO:0007669"/>
    <property type="project" value="UniProtKB-SubCell"/>
</dbReference>
<comment type="subcellular location">
    <subcellularLocation>
        <location evidence="1">Cytoplasm</location>
    </subcellularLocation>
</comment>
<dbReference type="RefSeq" id="WP_200957124.1">
    <property type="nucleotide sequence ID" value="NZ_LKAJ02000001.1"/>
</dbReference>